<comment type="subcellular location">
    <subcellularLocation>
        <location evidence="1">Nucleus</location>
    </subcellularLocation>
</comment>
<dbReference type="GO" id="GO:0003677">
    <property type="term" value="F:DNA binding"/>
    <property type="evidence" value="ECO:0007669"/>
    <property type="project" value="UniProtKB-KW"/>
</dbReference>
<organism evidence="9 10">
    <name type="scientific">Cucumis melo var. makuwa</name>
    <name type="common">Oriental melon</name>
    <dbReference type="NCBI Taxonomy" id="1194695"/>
    <lineage>
        <taxon>Eukaryota</taxon>
        <taxon>Viridiplantae</taxon>
        <taxon>Streptophyta</taxon>
        <taxon>Embryophyta</taxon>
        <taxon>Tracheophyta</taxon>
        <taxon>Spermatophyta</taxon>
        <taxon>Magnoliopsida</taxon>
        <taxon>eudicotyledons</taxon>
        <taxon>Gunneridae</taxon>
        <taxon>Pentapetalae</taxon>
        <taxon>rosids</taxon>
        <taxon>fabids</taxon>
        <taxon>Cucurbitales</taxon>
        <taxon>Cucurbitaceae</taxon>
        <taxon>Benincaseae</taxon>
        <taxon>Cucumis</taxon>
    </lineage>
</organism>
<keyword evidence="2" id="KW-0805">Transcription regulation</keyword>
<evidence type="ECO:0000256" key="5">
    <source>
        <dbReference type="ARBA" id="ARBA00023242"/>
    </source>
</evidence>
<reference evidence="9 10" key="1">
    <citation type="submission" date="2019-08" db="EMBL/GenBank/DDBJ databases">
        <title>Draft genome sequences of two oriental melons (Cucumis melo L. var makuwa).</title>
        <authorList>
            <person name="Kwon S.-Y."/>
        </authorList>
    </citation>
    <scope>NUCLEOTIDE SEQUENCE [LARGE SCALE GENOMIC DNA]</scope>
    <source>
        <strain evidence="10">cv. Chang Bougi</strain>
        <tissue evidence="9">Leaf</tissue>
    </source>
</reference>
<feature type="domain" description="NAC" evidence="8">
    <location>
        <begin position="9"/>
        <end position="159"/>
    </location>
</feature>
<dbReference type="EMBL" id="SSTD01017328">
    <property type="protein sequence ID" value="TYJ99963.1"/>
    <property type="molecule type" value="Genomic_DNA"/>
</dbReference>
<evidence type="ECO:0000256" key="2">
    <source>
        <dbReference type="ARBA" id="ARBA00023015"/>
    </source>
</evidence>
<dbReference type="GO" id="GO:0006355">
    <property type="term" value="P:regulation of DNA-templated transcription"/>
    <property type="evidence" value="ECO:0007669"/>
    <property type="project" value="InterPro"/>
</dbReference>
<accession>A0A5D3BL02</accession>
<evidence type="ECO:0000259" key="8">
    <source>
        <dbReference type="PROSITE" id="PS51005"/>
    </source>
</evidence>
<gene>
    <name evidence="9" type="ORF">E5676_scaffold360G00040</name>
</gene>
<protein>
    <submittedName>
        <fullName evidence="9">NAC domain-containing protein 78-like isoform X2</fullName>
    </submittedName>
</protein>
<comment type="caution">
    <text evidence="9">The sequence shown here is derived from an EMBL/GenBank/DDBJ whole genome shotgun (WGS) entry which is preliminary data.</text>
</comment>
<keyword evidence="7" id="KW-0472">Membrane</keyword>
<evidence type="ECO:0000256" key="3">
    <source>
        <dbReference type="ARBA" id="ARBA00023125"/>
    </source>
</evidence>
<evidence type="ECO:0000256" key="4">
    <source>
        <dbReference type="ARBA" id="ARBA00023163"/>
    </source>
</evidence>
<dbReference type="InterPro" id="IPR003441">
    <property type="entry name" value="NAC-dom"/>
</dbReference>
<dbReference type="PANTHER" id="PTHR31744">
    <property type="entry name" value="PROTEIN CUP-SHAPED COTYLEDON 2-RELATED"/>
    <property type="match status" value="1"/>
</dbReference>
<keyword evidence="7" id="KW-1133">Transmembrane helix</keyword>
<dbReference type="Pfam" id="PF02365">
    <property type="entry name" value="NAM"/>
    <property type="match status" value="1"/>
</dbReference>
<dbReference type="PANTHER" id="PTHR31744:SF210">
    <property type="entry name" value="NAC DOMAIN-CONTAINING PROTEIN 86-LIKE"/>
    <property type="match status" value="1"/>
</dbReference>
<dbReference type="Gene3D" id="2.170.150.80">
    <property type="entry name" value="NAC domain"/>
    <property type="match status" value="1"/>
</dbReference>
<feature type="compositionally biased region" description="Basic and acidic residues" evidence="6">
    <location>
        <begin position="279"/>
        <end position="288"/>
    </location>
</feature>
<keyword evidence="4" id="KW-0804">Transcription</keyword>
<evidence type="ECO:0000256" key="1">
    <source>
        <dbReference type="ARBA" id="ARBA00004123"/>
    </source>
</evidence>
<evidence type="ECO:0000313" key="10">
    <source>
        <dbReference type="Proteomes" id="UP000321947"/>
    </source>
</evidence>
<feature type="transmembrane region" description="Helical" evidence="7">
    <location>
        <begin position="529"/>
        <end position="546"/>
    </location>
</feature>
<keyword evidence="3" id="KW-0238">DNA-binding</keyword>
<dbReference type="PROSITE" id="PS51005">
    <property type="entry name" value="NAC"/>
    <property type="match status" value="1"/>
</dbReference>
<dbReference type="FunFam" id="2.170.150.80:FF:000002">
    <property type="entry name" value="Nac domain-containing protein 86"/>
    <property type="match status" value="1"/>
</dbReference>
<dbReference type="InterPro" id="IPR036093">
    <property type="entry name" value="NAC_dom_sf"/>
</dbReference>
<dbReference type="AlphaFoldDB" id="A0A5D3BL02"/>
<keyword evidence="7" id="KW-0812">Transmembrane</keyword>
<dbReference type="GO" id="GO:0005634">
    <property type="term" value="C:nucleus"/>
    <property type="evidence" value="ECO:0007669"/>
    <property type="project" value="UniProtKB-SubCell"/>
</dbReference>
<evidence type="ECO:0000256" key="7">
    <source>
        <dbReference type="SAM" id="Phobius"/>
    </source>
</evidence>
<sequence>MGSDSSTSLAPGFRFHPTDEEIVRYYLRRKVSGKSLRFDPISVTEIYKSEPWDLPGKSKLKTRDLEWYFFSPLDKKYGNSSRTNRATEHGYWKTTGKDRPVRHNSRVVGMKKTLVYHSGRAPRGARSNWVMHEYRLTDEDLEKAGVVQDAYVLCRIFQKSGSGPKNGEQYGAPFIEEEWEDDEELTVPGEEVVANEGLVDVDDYMHFEVDDIAQYFDGELPGEDVQRPLTYPQETINHVELPNVLVENDNKPEVCAGASSELQPSLNFFQLPEQYGRGESSEKDEHFAESSGNLAESSANFNQEDIDYLLDEPYPSVPDDLALIEELFLETNDLSNPVESDPSALDVLEEYLTFFDADDNLQLAFDPSDIFGSEEPISSQTISEEKVNEVAEKEFMAAKQSSVTFLNDASTSKQNPKAIETGSDSKSPFFKRASYMLGNIPAPPAFASEYPSKDMAIRLNSAAQTSSSVHVTAGMIHIRNLTSNGDLVNNPLYGKNADVNLILSFAQHQHQVESDHQSEKNGIIVGSRGFLFFFLLFWVLILSLLLSSSQEQQSCLFVTATGMLFKPRGTGNLERATTSAPISGVCLLAQYSFVYRGIRNTDSWMGR</sequence>
<evidence type="ECO:0000256" key="6">
    <source>
        <dbReference type="SAM" id="MobiDB-lite"/>
    </source>
</evidence>
<proteinExistence type="predicted"/>
<dbReference type="SUPFAM" id="SSF101941">
    <property type="entry name" value="NAC domain"/>
    <property type="match status" value="1"/>
</dbReference>
<dbReference type="Proteomes" id="UP000321947">
    <property type="component" value="Unassembled WGS sequence"/>
</dbReference>
<feature type="region of interest" description="Disordered" evidence="6">
    <location>
        <begin position="275"/>
        <end position="296"/>
    </location>
</feature>
<name>A0A5D3BL02_CUCMM</name>
<keyword evidence="5" id="KW-0539">Nucleus</keyword>
<evidence type="ECO:0000313" key="9">
    <source>
        <dbReference type="EMBL" id="TYJ99963.1"/>
    </source>
</evidence>